<dbReference type="OrthoDB" id="191139at2759"/>
<dbReference type="InterPro" id="IPR036291">
    <property type="entry name" value="NAD(P)-bd_dom_sf"/>
</dbReference>
<evidence type="ECO:0008006" key="4">
    <source>
        <dbReference type="Google" id="ProtNLM"/>
    </source>
</evidence>
<keyword evidence="3" id="KW-1185">Reference proteome</keyword>
<dbReference type="RefSeq" id="XP_044660769.1">
    <property type="nucleotide sequence ID" value="XM_044804834.1"/>
</dbReference>
<reference evidence="2 3" key="1">
    <citation type="submission" date="2021-01" db="EMBL/GenBank/DDBJ databases">
        <title>Cercospora kikuchii MAFF 305040 whole genome shotgun sequence.</title>
        <authorList>
            <person name="Kashiwa T."/>
            <person name="Suzuki T."/>
        </authorList>
    </citation>
    <scope>NUCLEOTIDE SEQUENCE [LARGE SCALE GENOMIC DNA]</scope>
    <source>
        <strain evidence="2 3">MAFF 305040</strain>
    </source>
</reference>
<evidence type="ECO:0000313" key="3">
    <source>
        <dbReference type="Proteomes" id="UP000825890"/>
    </source>
</evidence>
<name>A0A9P3CRL2_9PEZI</name>
<dbReference type="PANTHER" id="PTHR43157:SF31">
    <property type="entry name" value="PHOSPHATIDYLINOSITOL-GLYCAN BIOSYNTHESIS CLASS F PROTEIN"/>
    <property type="match status" value="1"/>
</dbReference>
<evidence type="ECO:0000313" key="2">
    <source>
        <dbReference type="EMBL" id="GIZ46282.1"/>
    </source>
</evidence>
<evidence type="ECO:0000256" key="1">
    <source>
        <dbReference type="ARBA" id="ARBA00023002"/>
    </source>
</evidence>
<comment type="caution">
    <text evidence="2">The sequence shown here is derived from an EMBL/GenBank/DDBJ whole genome shotgun (WGS) entry which is preliminary data.</text>
</comment>
<proteinExistence type="predicted"/>
<dbReference type="InterPro" id="IPR002347">
    <property type="entry name" value="SDR_fam"/>
</dbReference>
<sequence>MAIKNNFKPDRDIPDLGKGNKVILVTGGNAGIGASIVKALAAHNPGCIYLCARTPSKAKTVIDAIKQEHPNANIEPLELDLNSFDSIRACAAQFNEKSDRLDQLYLNAGISGTTPGLTKEGYENTFGVNHVGHTLLCQLLMPKLLQTQKQPDSDVRVVVTSSIGGHRIVPKTGLIDLDTTKTVESSGLNAMTKYGHSKLANMLFARKLAQLYPEITTTSFHPGTVKSEIWGKADGMKWLVYAVSPIVWLTGVDCDKGAEPGLWLGNADKSSIENGRYYEQGTFGKPKDGNPHAVSQELADRLWEWTNKELESHGAPGWPSA</sequence>
<organism evidence="2 3">
    <name type="scientific">Cercospora kikuchii</name>
    <dbReference type="NCBI Taxonomy" id="84275"/>
    <lineage>
        <taxon>Eukaryota</taxon>
        <taxon>Fungi</taxon>
        <taxon>Dikarya</taxon>
        <taxon>Ascomycota</taxon>
        <taxon>Pezizomycotina</taxon>
        <taxon>Dothideomycetes</taxon>
        <taxon>Dothideomycetidae</taxon>
        <taxon>Mycosphaerellales</taxon>
        <taxon>Mycosphaerellaceae</taxon>
        <taxon>Cercospora</taxon>
    </lineage>
</organism>
<dbReference type="GO" id="GO:0016491">
    <property type="term" value="F:oxidoreductase activity"/>
    <property type="evidence" value="ECO:0007669"/>
    <property type="project" value="UniProtKB-KW"/>
</dbReference>
<dbReference type="GeneID" id="68294989"/>
<protein>
    <recommendedName>
        <fullName evidence="4">Oxidoreductase</fullName>
    </recommendedName>
</protein>
<dbReference type="EMBL" id="BOLY01000006">
    <property type="protein sequence ID" value="GIZ46282.1"/>
    <property type="molecule type" value="Genomic_DNA"/>
</dbReference>
<accession>A0A9P3CRL2</accession>
<dbReference type="SUPFAM" id="SSF51735">
    <property type="entry name" value="NAD(P)-binding Rossmann-fold domains"/>
    <property type="match status" value="1"/>
</dbReference>
<dbReference type="Pfam" id="PF00106">
    <property type="entry name" value="adh_short"/>
    <property type="match status" value="1"/>
</dbReference>
<dbReference type="AlphaFoldDB" id="A0A9P3CRL2"/>
<keyword evidence="1" id="KW-0560">Oxidoreductase</keyword>
<dbReference type="PANTHER" id="PTHR43157">
    <property type="entry name" value="PHOSPHATIDYLINOSITOL-GLYCAN BIOSYNTHESIS CLASS F PROTEIN-RELATED"/>
    <property type="match status" value="1"/>
</dbReference>
<dbReference type="Gene3D" id="3.40.50.720">
    <property type="entry name" value="NAD(P)-binding Rossmann-like Domain"/>
    <property type="match status" value="1"/>
</dbReference>
<dbReference type="Proteomes" id="UP000825890">
    <property type="component" value="Unassembled WGS sequence"/>
</dbReference>
<dbReference type="PRINTS" id="PR00081">
    <property type="entry name" value="GDHRDH"/>
</dbReference>
<gene>
    <name evidence="2" type="ORF">CKM354_000941400</name>
</gene>